<feature type="signal peptide" evidence="2">
    <location>
        <begin position="1"/>
        <end position="16"/>
    </location>
</feature>
<dbReference type="AlphaFoldDB" id="C0PJ55"/>
<name>C0PJ55_MAIZE</name>
<reference evidence="3" key="2">
    <citation type="submission" date="2012-06" db="EMBL/GenBank/DDBJ databases">
        <authorList>
            <person name="Yu Y."/>
            <person name="Currie J."/>
            <person name="Lomeli R."/>
            <person name="Angelova A."/>
            <person name="Collura K."/>
            <person name="Wissotski M."/>
            <person name="Campos D."/>
            <person name="Kudrna D."/>
            <person name="Golser W."/>
            <person name="Ashely E."/>
            <person name="Descour A."/>
            <person name="Fernandes J."/>
            <person name="Soderlund C."/>
            <person name="Walbot V."/>
        </authorList>
    </citation>
    <scope>NUCLEOTIDE SEQUENCE</scope>
    <source>
        <strain evidence="3">B73</strain>
    </source>
</reference>
<keyword evidence="2" id="KW-0732">Signal</keyword>
<evidence type="ECO:0000313" key="3">
    <source>
        <dbReference type="EMBL" id="ACN35221.1"/>
    </source>
</evidence>
<sequence>MGIRLIFFVIPAIAIASKEGQSNQTSKRVNVRNLPALSPANPGMRQDRRSLKSRREVLGKRPPLGFNLAQG</sequence>
<evidence type="ECO:0000256" key="1">
    <source>
        <dbReference type="SAM" id="MobiDB-lite"/>
    </source>
</evidence>
<dbReference type="EMBL" id="BT068324">
    <property type="protein sequence ID" value="ACN35221.1"/>
    <property type="molecule type" value="mRNA"/>
</dbReference>
<reference evidence="3" key="1">
    <citation type="journal article" date="2009" name="PLoS Genet.">
        <title>Sequencing, mapping, and analysis of 27,455 maize full-length cDNAs.</title>
        <authorList>
            <person name="Soderlund C."/>
            <person name="Descour A."/>
            <person name="Kudrna D."/>
            <person name="Bomhoff M."/>
            <person name="Boyd L."/>
            <person name="Currie J."/>
            <person name="Angelova A."/>
            <person name="Collura K."/>
            <person name="Wissotski M."/>
            <person name="Ashley E."/>
            <person name="Morrow D."/>
            <person name="Fernandes J."/>
            <person name="Walbot V."/>
            <person name="Yu Y."/>
        </authorList>
    </citation>
    <scope>NUCLEOTIDE SEQUENCE</scope>
    <source>
        <strain evidence="3">B73</strain>
    </source>
</reference>
<organism evidence="3">
    <name type="scientific">Zea mays</name>
    <name type="common">Maize</name>
    <dbReference type="NCBI Taxonomy" id="4577"/>
    <lineage>
        <taxon>Eukaryota</taxon>
        <taxon>Viridiplantae</taxon>
        <taxon>Streptophyta</taxon>
        <taxon>Embryophyta</taxon>
        <taxon>Tracheophyta</taxon>
        <taxon>Spermatophyta</taxon>
        <taxon>Magnoliopsida</taxon>
        <taxon>Liliopsida</taxon>
        <taxon>Poales</taxon>
        <taxon>Poaceae</taxon>
        <taxon>PACMAD clade</taxon>
        <taxon>Panicoideae</taxon>
        <taxon>Andropogonodae</taxon>
        <taxon>Andropogoneae</taxon>
        <taxon>Tripsacinae</taxon>
        <taxon>Zea</taxon>
    </lineage>
</organism>
<feature type="compositionally biased region" description="Basic and acidic residues" evidence="1">
    <location>
        <begin position="45"/>
        <end position="59"/>
    </location>
</feature>
<protein>
    <submittedName>
        <fullName evidence="3">Uncharacterized protein</fullName>
    </submittedName>
</protein>
<feature type="chain" id="PRO_5002900127" evidence="2">
    <location>
        <begin position="17"/>
        <end position="71"/>
    </location>
</feature>
<evidence type="ECO:0000256" key="2">
    <source>
        <dbReference type="SAM" id="SignalP"/>
    </source>
</evidence>
<feature type="region of interest" description="Disordered" evidence="1">
    <location>
        <begin position="34"/>
        <end position="71"/>
    </location>
</feature>
<proteinExistence type="evidence at transcript level"/>
<accession>C0PJ55</accession>